<dbReference type="InterPro" id="IPR045865">
    <property type="entry name" value="ACT-like_dom_sf"/>
</dbReference>
<dbReference type="Pfam" id="PF01842">
    <property type="entry name" value="ACT"/>
    <property type="match status" value="1"/>
</dbReference>
<evidence type="ECO:0000259" key="3">
    <source>
        <dbReference type="PROSITE" id="PS51371"/>
    </source>
</evidence>
<evidence type="ECO:0000313" key="6">
    <source>
        <dbReference type="Proteomes" id="UP000294802"/>
    </source>
</evidence>
<dbReference type="Gene3D" id="3.10.580.10">
    <property type="entry name" value="CBS-domain"/>
    <property type="match status" value="1"/>
</dbReference>
<evidence type="ECO:0000256" key="1">
    <source>
        <dbReference type="ARBA" id="ARBA00023122"/>
    </source>
</evidence>
<proteinExistence type="predicted"/>
<dbReference type="PROSITE" id="PS51671">
    <property type="entry name" value="ACT"/>
    <property type="match status" value="1"/>
</dbReference>
<dbReference type="EMBL" id="SCWB01000013">
    <property type="protein sequence ID" value="TDM07656.1"/>
    <property type="molecule type" value="Genomic_DNA"/>
</dbReference>
<accession>A0A4R6BTB7</accession>
<dbReference type="InterPro" id="IPR046342">
    <property type="entry name" value="CBS_dom_sf"/>
</dbReference>
<dbReference type="AlphaFoldDB" id="A0A4R6BTB7"/>
<dbReference type="PANTHER" id="PTHR43080">
    <property type="entry name" value="CBS DOMAIN-CONTAINING PROTEIN CBSX3, MITOCHONDRIAL"/>
    <property type="match status" value="1"/>
</dbReference>
<dbReference type="PROSITE" id="PS51371">
    <property type="entry name" value="CBS"/>
    <property type="match status" value="2"/>
</dbReference>
<protein>
    <submittedName>
        <fullName evidence="5">CBS domain-containing protein</fullName>
    </submittedName>
</protein>
<dbReference type="InterPro" id="IPR002912">
    <property type="entry name" value="ACT_dom"/>
</dbReference>
<evidence type="ECO:0000313" key="5">
    <source>
        <dbReference type="EMBL" id="TDM07656.1"/>
    </source>
</evidence>
<dbReference type="PANTHER" id="PTHR43080:SF2">
    <property type="entry name" value="CBS DOMAIN-CONTAINING PROTEIN"/>
    <property type="match status" value="1"/>
</dbReference>
<sequence length="213" mass="23666">MLVERIMTSPCLTINDHHTIEQALELMAQKDIRHLPVVDETMKVLGIVTDRDINLALPSILGEEDSAAHLAMPVTRIMHKDVVTCHPLDFVEDIAVDFYELKIGSIPVVQNNKCIGIVTQKDMLNTFLELTGVTAPGSAIEVAVPDQPGIMHEVTKVFNVNKVSIESILVYRDRTNPGYKLVLIRMQSMNPTKIIADLNDTGFRVRTPQNSGL</sequence>
<comment type="caution">
    <text evidence="5">The sequence shown here is derived from an EMBL/GenBank/DDBJ whole genome shotgun (WGS) entry which is preliminary data.</text>
</comment>
<keyword evidence="6" id="KW-1185">Reference proteome</keyword>
<dbReference type="RefSeq" id="WP_133444169.1">
    <property type="nucleotide sequence ID" value="NZ_SCWB01000013.1"/>
</dbReference>
<name>A0A4R6BTB7_9STAP</name>
<dbReference type="SUPFAM" id="SSF55021">
    <property type="entry name" value="ACT-like"/>
    <property type="match status" value="1"/>
</dbReference>
<evidence type="ECO:0000256" key="2">
    <source>
        <dbReference type="PROSITE-ProRule" id="PRU00703"/>
    </source>
</evidence>
<dbReference type="InterPro" id="IPR000644">
    <property type="entry name" value="CBS_dom"/>
</dbReference>
<dbReference type="SMART" id="SM00116">
    <property type="entry name" value="CBS"/>
    <property type="match status" value="2"/>
</dbReference>
<gene>
    <name evidence="5" type="ORF">ERX29_07895</name>
</gene>
<dbReference type="Proteomes" id="UP000294802">
    <property type="component" value="Unassembled WGS sequence"/>
</dbReference>
<dbReference type="InterPro" id="IPR051257">
    <property type="entry name" value="Diverse_CBS-Domain"/>
</dbReference>
<dbReference type="CDD" id="cd04584">
    <property type="entry name" value="CBS_pair_AcuB_like"/>
    <property type="match status" value="1"/>
</dbReference>
<keyword evidence="1 2" id="KW-0129">CBS domain</keyword>
<feature type="domain" description="CBS" evidence="3">
    <location>
        <begin position="78"/>
        <end position="133"/>
    </location>
</feature>
<dbReference type="Pfam" id="PF00571">
    <property type="entry name" value="CBS"/>
    <property type="match status" value="2"/>
</dbReference>
<feature type="domain" description="CBS" evidence="3">
    <location>
        <begin position="7"/>
        <end position="66"/>
    </location>
</feature>
<feature type="domain" description="ACT" evidence="4">
    <location>
        <begin position="139"/>
        <end position="213"/>
    </location>
</feature>
<evidence type="ECO:0000259" key="4">
    <source>
        <dbReference type="PROSITE" id="PS51671"/>
    </source>
</evidence>
<dbReference type="Gene3D" id="3.30.70.260">
    <property type="match status" value="1"/>
</dbReference>
<reference evidence="5 6" key="1">
    <citation type="submission" date="2019-01" db="EMBL/GenBank/DDBJ databases">
        <title>Draft genome sequences of the type strains of six Macrococcus species.</title>
        <authorList>
            <person name="Mazhar S."/>
            <person name="Altermann E."/>
            <person name="Hill C."/>
            <person name="Mcauliffe O."/>
        </authorList>
    </citation>
    <scope>NUCLEOTIDE SEQUENCE [LARGE SCALE GENOMIC DNA]</scope>
    <source>
        <strain evidence="5 6">CCM4815</strain>
    </source>
</reference>
<organism evidence="5 6">
    <name type="scientific">Macrococcus lamae</name>
    <dbReference type="NCBI Taxonomy" id="198484"/>
    <lineage>
        <taxon>Bacteria</taxon>
        <taxon>Bacillati</taxon>
        <taxon>Bacillota</taxon>
        <taxon>Bacilli</taxon>
        <taxon>Bacillales</taxon>
        <taxon>Staphylococcaceae</taxon>
        <taxon>Macrococcus</taxon>
    </lineage>
</organism>
<dbReference type="SUPFAM" id="SSF54631">
    <property type="entry name" value="CBS-domain pair"/>
    <property type="match status" value="1"/>
</dbReference>
<dbReference type="OrthoDB" id="9781631at2"/>